<keyword evidence="3" id="KW-1185">Reference proteome</keyword>
<dbReference type="AlphaFoldDB" id="A0AA40T585"/>
<dbReference type="RefSeq" id="WP_191762172.1">
    <property type="nucleotide sequence ID" value="NZ_VJXY01000087.1"/>
</dbReference>
<evidence type="ECO:0000313" key="2">
    <source>
        <dbReference type="EMBL" id="MBD6620860.1"/>
    </source>
</evidence>
<evidence type="ECO:0000313" key="3">
    <source>
        <dbReference type="Proteomes" id="UP001165986"/>
    </source>
</evidence>
<sequence length="298" mass="33689">MKTIYSLFSEERNQLRADIDNTASIEQVIKLVQNRLDNLERIYISELNVAQVRLASFFLDTLRQSIATLAAANLIQVVPTEQQQITDLAKRFPANRLILKLLKALIYIGILGWLFHLTETTPGAWMAILLASVLLGLEVVLQLDKNNSTPFEQLELAQPVLRVDSQVLLDNLADALNTIDLAVARFEEGNKHQDDRGIEELPELLNFLQKLMGASFLEKPQMAIALAKLLPQILMSQGISAQIYRPNDPHSDRNYFDFEPSIDPSTKDYVTITPALLKGDRLLRRGRVIEPVYSEARE</sequence>
<keyword evidence="1" id="KW-0472">Membrane</keyword>
<keyword evidence="1" id="KW-1133">Transmembrane helix</keyword>
<evidence type="ECO:0000256" key="1">
    <source>
        <dbReference type="SAM" id="Phobius"/>
    </source>
</evidence>
<feature type="transmembrane region" description="Helical" evidence="1">
    <location>
        <begin position="97"/>
        <end position="117"/>
    </location>
</feature>
<dbReference type="EMBL" id="VJXY01000087">
    <property type="protein sequence ID" value="MBD6620860.1"/>
    <property type="molecule type" value="Genomic_DNA"/>
</dbReference>
<organism evidence="2 3">
    <name type="scientific">Komarekiella delphini-convector SJRDD-AB1</name>
    <dbReference type="NCBI Taxonomy" id="2593771"/>
    <lineage>
        <taxon>Bacteria</taxon>
        <taxon>Bacillati</taxon>
        <taxon>Cyanobacteriota</taxon>
        <taxon>Cyanophyceae</taxon>
        <taxon>Nostocales</taxon>
        <taxon>Nostocaceae</taxon>
        <taxon>Komarekiella</taxon>
        <taxon>Komarekiella delphini-convector</taxon>
    </lineage>
</organism>
<comment type="caution">
    <text evidence="2">The sequence shown here is derived from an EMBL/GenBank/DDBJ whole genome shotgun (WGS) entry which is preliminary data.</text>
</comment>
<accession>A0AA40T585</accession>
<dbReference type="Proteomes" id="UP001165986">
    <property type="component" value="Unassembled WGS sequence"/>
</dbReference>
<gene>
    <name evidence="2" type="ORF">FNW02_35230</name>
</gene>
<protein>
    <submittedName>
        <fullName evidence="2">Uncharacterized protein</fullName>
    </submittedName>
</protein>
<keyword evidence="1" id="KW-0812">Transmembrane</keyword>
<feature type="transmembrane region" description="Helical" evidence="1">
    <location>
        <begin position="123"/>
        <end position="141"/>
    </location>
</feature>
<reference evidence="2" key="1">
    <citation type="submission" date="2019-07" db="EMBL/GenBank/DDBJ databases">
        <title>Toxilogical consequences of a new and cryptic species of cyanobacteria (Komarekiella delphini-convector) recovered from the epidermis of a bottlenose dolphin and 1500 ft. in the air.</title>
        <authorList>
            <person name="Brown A.O."/>
            <person name="Dvorak P."/>
            <person name="Villanueva C.D."/>
            <person name="Foss A.J."/>
            <person name="Garvey A.D."/>
            <person name="Gibson Q.A."/>
            <person name="Johansen J.R."/>
            <person name="Casamatta D.A."/>
        </authorList>
    </citation>
    <scope>NUCLEOTIDE SEQUENCE</scope>
    <source>
        <strain evidence="2">SJRDD-AB1</strain>
    </source>
</reference>
<name>A0AA40T585_9NOST</name>
<proteinExistence type="predicted"/>